<dbReference type="Pfam" id="PF13524">
    <property type="entry name" value="Glyco_trans_1_2"/>
    <property type="match status" value="1"/>
</dbReference>
<dbReference type="Proteomes" id="UP000509722">
    <property type="component" value="Chromosome"/>
</dbReference>
<dbReference type="AlphaFoldDB" id="A0AAE7JPR8"/>
<sequence length="352" mass="41439">MKNLRIVHCGIFNEFDDGNFFYGLERKISHGLHQNGHFVYDFSYRDWEKNLRFFGVKNSGLKKMNQKLIEICKNINADVLLIAKAEKIENDTLVKIKKVLPNIKIAMWYVDHLEEKAEFFEKFKIIDLFFYANALKLKEISKKYQNTIFSFFPNISDEAFEMDLNLSKTNDIIYIARDYKEDNRYKFALMLHEFCKKNSIKHKIYASLGNKPVFGYDFLKAINESKIAINFNRDDELDCENSNKLLGASDRMAQFLGCGVCTFSPVITGFDKLYEPSKDIVYFKNFKDCSDKILAILKNGEWEQISKNGREKTLKIANAKRVTKFMLELLFNKNFSQDYEWKEFIYKNGELI</sequence>
<gene>
    <name evidence="2" type="ORF">CURT_1270</name>
</gene>
<dbReference type="EMBL" id="CP053832">
    <property type="protein sequence ID" value="QKF84728.1"/>
    <property type="molecule type" value="Genomic_DNA"/>
</dbReference>
<feature type="domain" description="Spore protein YkvP/CgeB glycosyl transferase-like" evidence="1">
    <location>
        <begin position="209"/>
        <end position="325"/>
    </location>
</feature>
<evidence type="ECO:0000313" key="2">
    <source>
        <dbReference type="EMBL" id="QKF84728.1"/>
    </source>
</evidence>
<evidence type="ECO:0000259" key="1">
    <source>
        <dbReference type="Pfam" id="PF13524"/>
    </source>
</evidence>
<dbReference type="RefSeq" id="WP_018712630.1">
    <property type="nucleotide sequence ID" value="NZ_CP053832.1"/>
</dbReference>
<organism evidence="2 3">
    <name type="scientific">Campylobacter ureolyticus</name>
    <dbReference type="NCBI Taxonomy" id="827"/>
    <lineage>
        <taxon>Bacteria</taxon>
        <taxon>Pseudomonadati</taxon>
        <taxon>Campylobacterota</taxon>
        <taxon>Epsilonproteobacteria</taxon>
        <taxon>Campylobacterales</taxon>
        <taxon>Campylobacteraceae</taxon>
        <taxon>Campylobacter</taxon>
    </lineage>
</organism>
<accession>A0AAE7JPR8</accession>
<evidence type="ECO:0000313" key="3">
    <source>
        <dbReference type="Proteomes" id="UP000509722"/>
    </source>
</evidence>
<dbReference type="InterPro" id="IPR055259">
    <property type="entry name" value="YkvP/CgeB_Glyco_trans-like"/>
</dbReference>
<name>A0AAE7JPR8_9BACT</name>
<proteinExistence type="predicted"/>
<reference evidence="2 3" key="1">
    <citation type="submission" date="2020-05" db="EMBL/GenBank/DDBJ databases">
        <title>Complete genome sequencing of Campylobacter and Arcobacter type strains.</title>
        <authorList>
            <person name="Miller W.G."/>
            <person name="Yee E."/>
        </authorList>
    </citation>
    <scope>NUCLEOTIDE SEQUENCE [LARGE SCALE GENOMIC DNA]</scope>
    <source>
        <strain evidence="2 3">LMG 6451</strain>
    </source>
</reference>
<protein>
    <submittedName>
        <fullName evidence="2">Glycosyltransferase, family 1</fullName>
    </submittedName>
</protein>
<dbReference type="GeneID" id="77176176"/>